<dbReference type="EMBL" id="RWGY01000011">
    <property type="protein sequence ID" value="TVU32482.1"/>
    <property type="molecule type" value="Genomic_DNA"/>
</dbReference>
<evidence type="ECO:0000313" key="2">
    <source>
        <dbReference type="Proteomes" id="UP000324897"/>
    </source>
</evidence>
<gene>
    <name evidence="1" type="ORF">EJB05_24213</name>
</gene>
<dbReference type="Proteomes" id="UP000324897">
    <property type="component" value="Chromosome 1"/>
</dbReference>
<organism evidence="1 2">
    <name type="scientific">Eragrostis curvula</name>
    <name type="common">weeping love grass</name>
    <dbReference type="NCBI Taxonomy" id="38414"/>
    <lineage>
        <taxon>Eukaryota</taxon>
        <taxon>Viridiplantae</taxon>
        <taxon>Streptophyta</taxon>
        <taxon>Embryophyta</taxon>
        <taxon>Tracheophyta</taxon>
        <taxon>Spermatophyta</taxon>
        <taxon>Magnoliopsida</taxon>
        <taxon>Liliopsida</taxon>
        <taxon>Poales</taxon>
        <taxon>Poaceae</taxon>
        <taxon>PACMAD clade</taxon>
        <taxon>Chloridoideae</taxon>
        <taxon>Eragrostideae</taxon>
        <taxon>Eragrostidinae</taxon>
        <taxon>Eragrostis</taxon>
    </lineage>
</organism>
<comment type="caution">
    <text evidence="1">The sequence shown here is derived from an EMBL/GenBank/DDBJ whole genome shotgun (WGS) entry which is preliminary data.</text>
</comment>
<reference evidence="1 2" key="1">
    <citation type="journal article" date="2019" name="Sci. Rep.">
        <title>A high-quality genome of Eragrostis curvula grass provides insights into Poaceae evolution and supports new strategies to enhance forage quality.</title>
        <authorList>
            <person name="Carballo J."/>
            <person name="Santos B.A.C.M."/>
            <person name="Zappacosta D."/>
            <person name="Garbus I."/>
            <person name="Selva J.P."/>
            <person name="Gallo C.A."/>
            <person name="Diaz A."/>
            <person name="Albertini E."/>
            <person name="Caccamo M."/>
            <person name="Echenique V."/>
        </authorList>
    </citation>
    <scope>NUCLEOTIDE SEQUENCE [LARGE SCALE GENOMIC DNA]</scope>
    <source>
        <strain evidence="2">cv. Victoria</strain>
        <tissue evidence="1">Leaf</tissue>
    </source>
</reference>
<evidence type="ECO:0000313" key="1">
    <source>
        <dbReference type="EMBL" id="TVU32482.1"/>
    </source>
</evidence>
<keyword evidence="2" id="KW-1185">Reference proteome</keyword>
<protein>
    <submittedName>
        <fullName evidence="1">Uncharacterized protein</fullName>
    </submittedName>
</protein>
<feature type="non-terminal residue" evidence="1">
    <location>
        <position position="1"/>
    </location>
</feature>
<dbReference type="AlphaFoldDB" id="A0A5J9V8A2"/>
<proteinExistence type="predicted"/>
<name>A0A5J9V8A2_9POAL</name>
<accession>A0A5J9V8A2</accession>
<dbReference type="Gramene" id="TVU32482">
    <property type="protein sequence ID" value="TVU32482"/>
    <property type="gene ID" value="EJB05_24213"/>
</dbReference>
<sequence>MAEPDVCVEYRVFIEVESYKRTDLKAYCKGRKWDTEKEGTCCPGFLITTCCYGYGAAGCHNGFIPACRYNNMKAVWKHI</sequence>